<dbReference type="GeneID" id="36572624"/>
<dbReference type="Gene3D" id="3.40.50.300">
    <property type="entry name" value="P-loop containing nucleotide triphosphate hydrolases"/>
    <property type="match status" value="1"/>
</dbReference>
<reference evidence="2 3" key="1">
    <citation type="journal article" date="2018" name="New Phytol.">
        <title>Comparative genomics and transcriptomics depict ericoid mycorrhizal fungi as versatile saprotrophs and plant mutualists.</title>
        <authorList>
            <person name="Martino E."/>
            <person name="Morin E."/>
            <person name="Grelet G.A."/>
            <person name="Kuo A."/>
            <person name="Kohler A."/>
            <person name="Daghino S."/>
            <person name="Barry K.W."/>
            <person name="Cichocki N."/>
            <person name="Clum A."/>
            <person name="Dockter R.B."/>
            <person name="Hainaut M."/>
            <person name="Kuo R.C."/>
            <person name="LaButti K."/>
            <person name="Lindahl B.D."/>
            <person name="Lindquist E.A."/>
            <person name="Lipzen A."/>
            <person name="Khouja H.R."/>
            <person name="Magnuson J."/>
            <person name="Murat C."/>
            <person name="Ohm R.A."/>
            <person name="Singer S.W."/>
            <person name="Spatafora J.W."/>
            <person name="Wang M."/>
            <person name="Veneault-Fourrey C."/>
            <person name="Henrissat B."/>
            <person name="Grigoriev I.V."/>
            <person name="Martin F.M."/>
            <person name="Perotto S."/>
        </authorList>
    </citation>
    <scope>NUCLEOTIDE SEQUENCE [LARGE SCALE GENOMIC DNA]</scope>
    <source>
        <strain evidence="2 3">ATCC 22711</strain>
    </source>
</reference>
<accession>A0A2T3AV56</accession>
<dbReference type="InParanoid" id="A0A2T3AV56"/>
<dbReference type="RefSeq" id="XP_024718547.1">
    <property type="nucleotide sequence ID" value="XM_024864543.1"/>
</dbReference>
<evidence type="ECO:0000256" key="1">
    <source>
        <dbReference type="PROSITE-ProRule" id="PRU00339"/>
    </source>
</evidence>
<name>A0A2T3AV56_AMORE</name>
<dbReference type="PANTHER" id="PTHR46082">
    <property type="entry name" value="ATP/GTP-BINDING PROTEIN-RELATED"/>
    <property type="match status" value="1"/>
</dbReference>
<dbReference type="SUPFAM" id="SSF48452">
    <property type="entry name" value="TPR-like"/>
    <property type="match status" value="2"/>
</dbReference>
<dbReference type="Proteomes" id="UP000241818">
    <property type="component" value="Unassembled WGS sequence"/>
</dbReference>
<protein>
    <submittedName>
        <fullName evidence="2">Uncharacterized protein</fullName>
    </submittedName>
</protein>
<keyword evidence="3" id="KW-1185">Reference proteome</keyword>
<dbReference type="STRING" id="857342.A0A2T3AV56"/>
<dbReference type="Gene3D" id="3.40.50.1820">
    <property type="entry name" value="alpha/beta hydrolase"/>
    <property type="match status" value="1"/>
</dbReference>
<dbReference type="InterPro" id="IPR019734">
    <property type="entry name" value="TPR_rpt"/>
</dbReference>
<gene>
    <name evidence="2" type="ORF">M430DRAFT_21626</name>
</gene>
<dbReference type="PRINTS" id="PR00381">
    <property type="entry name" value="KINESINLIGHT"/>
</dbReference>
<dbReference type="InterPro" id="IPR053137">
    <property type="entry name" value="NLR-like"/>
</dbReference>
<keyword evidence="1" id="KW-0802">TPR repeat</keyword>
<proteinExistence type="predicted"/>
<dbReference type="Pfam" id="PF13424">
    <property type="entry name" value="TPR_12"/>
    <property type="match status" value="4"/>
</dbReference>
<dbReference type="InterPro" id="IPR011990">
    <property type="entry name" value="TPR-like_helical_dom_sf"/>
</dbReference>
<feature type="repeat" description="TPR" evidence="1">
    <location>
        <begin position="814"/>
        <end position="847"/>
    </location>
</feature>
<evidence type="ECO:0000313" key="3">
    <source>
        <dbReference type="Proteomes" id="UP000241818"/>
    </source>
</evidence>
<dbReference type="AlphaFoldDB" id="A0A2T3AV56"/>
<dbReference type="SUPFAM" id="SSF52540">
    <property type="entry name" value="P-loop containing nucleoside triphosphate hydrolases"/>
    <property type="match status" value="1"/>
</dbReference>
<organism evidence="2 3">
    <name type="scientific">Amorphotheca resinae ATCC 22711</name>
    <dbReference type="NCBI Taxonomy" id="857342"/>
    <lineage>
        <taxon>Eukaryota</taxon>
        <taxon>Fungi</taxon>
        <taxon>Dikarya</taxon>
        <taxon>Ascomycota</taxon>
        <taxon>Pezizomycotina</taxon>
        <taxon>Leotiomycetes</taxon>
        <taxon>Helotiales</taxon>
        <taxon>Amorphothecaceae</taxon>
        <taxon>Amorphotheca</taxon>
    </lineage>
</organism>
<dbReference type="PANTHER" id="PTHR46082:SF6">
    <property type="entry name" value="AAA+ ATPASE DOMAIN-CONTAINING PROTEIN-RELATED"/>
    <property type="match status" value="1"/>
</dbReference>
<dbReference type="EMBL" id="KZ679015">
    <property type="protein sequence ID" value="PSS12549.1"/>
    <property type="molecule type" value="Genomic_DNA"/>
</dbReference>
<dbReference type="SMART" id="SM00028">
    <property type="entry name" value="TPR"/>
    <property type="match status" value="6"/>
</dbReference>
<dbReference type="SUPFAM" id="SSF53474">
    <property type="entry name" value="alpha/beta-Hydrolases"/>
    <property type="match status" value="1"/>
</dbReference>
<dbReference type="InterPro" id="IPR029058">
    <property type="entry name" value="AB_hydrolase_fold"/>
</dbReference>
<dbReference type="Gene3D" id="1.25.40.10">
    <property type="entry name" value="Tetratricopeptide repeat domain"/>
    <property type="match status" value="3"/>
</dbReference>
<evidence type="ECO:0000313" key="2">
    <source>
        <dbReference type="EMBL" id="PSS12549.1"/>
    </source>
</evidence>
<dbReference type="PROSITE" id="PS50005">
    <property type="entry name" value="TPR"/>
    <property type="match status" value="1"/>
</dbReference>
<dbReference type="InterPro" id="IPR027417">
    <property type="entry name" value="P-loop_NTPase"/>
</dbReference>
<dbReference type="OrthoDB" id="427518at2759"/>
<sequence>MSSSSPSQNLFKVLVDPPDALLDIVAVHGLNPTNNENHAFQTWTAPKSQSLWLKDFLPSRIPSARVMLYGYNANVAFGNSIMGVEESGDNLLNRLWAKRPDSVSNRPIIFICHSLGGIVVKQVCIISILGSQHAMVTAHLNAKYESIRNATYGIVFFATPHNGGNFVPLAQIASNVARALLRNPENNFLQSLEKDSLFGDELNNNFRHCIENFYILSFFETLPFNKMGLIVDKKSATLGLGGTREEQIGIEGNHSTICKFESIDDEAYEQVIENIAHIADSALKAVETRERLDKLSEPIASLTLSNMPTRSPFVCSYAENHDFVSRKDVFQKLMLQMGEEEQTGRVDGKAALYGLGGIGKTQLALKYVYWCREKHPERAIFWVHAYSRARFLDAYHSIAESCKLPGYQGRESDPLPLVKKWLEEQGNGNWLLVVDNADSYEDFFENPPATTMGYGRLQPTMTRLSEYLPKCAHGFMLVTTRNIDAAAKFATTCGIINVDRMTPAESRTLIRSYLKDHDLDDPAVSRDASRLADDLEHLPLALVQAATYIAQKSITIERYLEIYHENEQAAVDLLSEPLETDDRNPRTTAVATTWMISFDEIEKTRPDAAEMLFVMAFYDIKEIPASLLIRDGETTKHFTDSIGKLMAYSFVVASKKTKSGDPNHEESWPGIMKDSYNMHRLVNLIIRRRLATRPSPEPWLKRLGRYIVGDKILSISADTHTWSTAALKQVCDKFPEDVYKEWNTCAAYLRHAQAVLQFNLELGERGYTDTVDTLTAKVAAFQLARMELSGSESSYNQLLERRRRKYGSKDFRTLDIMQKLGIVYFKQGKYENAERTQKQVLEYSEEHDGPKYMRTLQAQSHLADAHIEQGRYAEAEKLYQDVLTNLDKINDHEDPNSNYYLRTKQNLAMLYEKQGRYEEGASCYVELLKEQEAQFGESHPDTLKTVQLLAVVVSKQGLYAKSEEMYRTTLHRQQVKLGRDHPDTLRTSRNLANILTKQAKYFEAESMYLRTIFGYRQVLGDEHPSTLGSEHNLAQLCTKQGRYDEAENRFRWVLDRKTAQLGPEHPSTLSTLQNLALACIYQKKYEEAESRFRAALSAFEGVQGVDHPDTLETVHNMGVLFEAQEKRKMAKDMYQRAAMGREKVLGPGHPDTVVSMENLKNLGALAE</sequence>